<feature type="transmembrane region" description="Helical" evidence="1">
    <location>
        <begin position="48"/>
        <end position="67"/>
    </location>
</feature>
<feature type="transmembrane region" description="Helical" evidence="1">
    <location>
        <begin position="88"/>
        <end position="110"/>
    </location>
</feature>
<reference evidence="2 3" key="1">
    <citation type="submission" date="2018-05" db="EMBL/GenBank/DDBJ databases">
        <title>Brachybacterium sp. M1HQ-2T, whole genome shotgun sequence.</title>
        <authorList>
            <person name="Tuo L."/>
        </authorList>
    </citation>
    <scope>NUCLEOTIDE SEQUENCE [LARGE SCALE GENOMIC DNA]</scope>
    <source>
        <strain evidence="2 3">M1HQ-2</strain>
    </source>
</reference>
<gene>
    <name evidence="2" type="ORF">DEO23_02390</name>
</gene>
<dbReference type="AlphaFoldDB" id="A0A2U2RNP2"/>
<feature type="transmembrane region" description="Helical" evidence="1">
    <location>
        <begin position="12"/>
        <end position="36"/>
    </location>
</feature>
<evidence type="ECO:0008006" key="4">
    <source>
        <dbReference type="Google" id="ProtNLM"/>
    </source>
</evidence>
<evidence type="ECO:0000313" key="3">
    <source>
        <dbReference type="Proteomes" id="UP000245590"/>
    </source>
</evidence>
<feature type="transmembrane region" description="Helical" evidence="1">
    <location>
        <begin position="116"/>
        <end position="136"/>
    </location>
</feature>
<keyword evidence="1" id="KW-0472">Membrane</keyword>
<comment type="caution">
    <text evidence="2">The sequence shown here is derived from an EMBL/GenBank/DDBJ whole genome shotgun (WGS) entry which is preliminary data.</text>
</comment>
<protein>
    <recommendedName>
        <fullName evidence="4">EamA domain-containing protein</fullName>
    </recommendedName>
</protein>
<dbReference type="EMBL" id="QFKX01000001">
    <property type="protein sequence ID" value="PWH07498.1"/>
    <property type="molecule type" value="Genomic_DNA"/>
</dbReference>
<evidence type="ECO:0000313" key="2">
    <source>
        <dbReference type="EMBL" id="PWH07498.1"/>
    </source>
</evidence>
<sequence>MEAAHGGRDGRVGVLAASLALVLLLASTWILVALALQDAPVALVSAGRSVFVVAGLGVLSAFAAGASRSPGAADEARERTDPLSPRTVIALALTGVSGYTIASTAAIALAGPDMPALILTLGPAVVMALEASTGTVRAQRSEVVAILVAVVATALYVALRPAGGEGGGHPLAGAA</sequence>
<proteinExistence type="predicted"/>
<name>A0A2U2RNP2_9MICO</name>
<organism evidence="2 3">
    <name type="scientific">Brachybacterium endophyticum</name>
    <dbReference type="NCBI Taxonomy" id="2182385"/>
    <lineage>
        <taxon>Bacteria</taxon>
        <taxon>Bacillati</taxon>
        <taxon>Actinomycetota</taxon>
        <taxon>Actinomycetes</taxon>
        <taxon>Micrococcales</taxon>
        <taxon>Dermabacteraceae</taxon>
        <taxon>Brachybacterium</taxon>
    </lineage>
</organism>
<keyword evidence="1" id="KW-0812">Transmembrane</keyword>
<keyword evidence="3" id="KW-1185">Reference proteome</keyword>
<accession>A0A2U2RNP2</accession>
<evidence type="ECO:0000256" key="1">
    <source>
        <dbReference type="SAM" id="Phobius"/>
    </source>
</evidence>
<feature type="transmembrane region" description="Helical" evidence="1">
    <location>
        <begin position="143"/>
        <end position="159"/>
    </location>
</feature>
<keyword evidence="1" id="KW-1133">Transmembrane helix</keyword>
<dbReference type="Proteomes" id="UP000245590">
    <property type="component" value="Unassembled WGS sequence"/>
</dbReference>